<dbReference type="GO" id="GO:0031956">
    <property type="term" value="F:medium-chain fatty acid-CoA ligase activity"/>
    <property type="evidence" value="ECO:0007669"/>
    <property type="project" value="TreeGrafter"/>
</dbReference>
<dbReference type="PANTHER" id="PTHR43201">
    <property type="entry name" value="ACYL-COA SYNTHETASE"/>
    <property type="match status" value="1"/>
</dbReference>
<name>A0A1A8XJV0_9PROT</name>
<reference evidence="5 6" key="1">
    <citation type="submission" date="2016-06" db="EMBL/GenBank/DDBJ databases">
        <authorList>
            <person name="Kjaerup R.B."/>
            <person name="Dalgaard T.S."/>
            <person name="Juul-Madsen H.R."/>
        </authorList>
    </citation>
    <scope>NUCLEOTIDE SEQUENCE [LARGE SCALE GENOMIC DNA]</scope>
    <source>
        <strain evidence="5">3</strain>
    </source>
</reference>
<dbReference type="Gene3D" id="3.40.50.12780">
    <property type="entry name" value="N-terminal domain of ligase-like"/>
    <property type="match status" value="1"/>
</dbReference>
<dbReference type="PANTHER" id="PTHR43201:SF5">
    <property type="entry name" value="MEDIUM-CHAIN ACYL-COA LIGASE ACSF2, MITOCHONDRIAL"/>
    <property type="match status" value="1"/>
</dbReference>
<dbReference type="Proteomes" id="UP000199169">
    <property type="component" value="Unassembled WGS sequence"/>
</dbReference>
<dbReference type="Pfam" id="PF00501">
    <property type="entry name" value="AMP-binding"/>
    <property type="match status" value="1"/>
</dbReference>
<evidence type="ECO:0000313" key="6">
    <source>
        <dbReference type="Proteomes" id="UP000199169"/>
    </source>
</evidence>
<accession>A0A1A8XJV0</accession>
<dbReference type="SUPFAM" id="SSF56801">
    <property type="entry name" value="Acetyl-CoA synthetase-like"/>
    <property type="match status" value="1"/>
</dbReference>
<evidence type="ECO:0000259" key="4">
    <source>
        <dbReference type="Pfam" id="PF13193"/>
    </source>
</evidence>
<dbReference type="InterPro" id="IPR042099">
    <property type="entry name" value="ANL_N_sf"/>
</dbReference>
<evidence type="ECO:0000256" key="1">
    <source>
        <dbReference type="ARBA" id="ARBA00006432"/>
    </source>
</evidence>
<organism evidence="5 6">
    <name type="scientific">Candidatus Accumulibacter aalborgensis</name>
    <dbReference type="NCBI Taxonomy" id="1860102"/>
    <lineage>
        <taxon>Bacteria</taxon>
        <taxon>Pseudomonadati</taxon>
        <taxon>Pseudomonadota</taxon>
        <taxon>Betaproteobacteria</taxon>
        <taxon>Candidatus Accumulibacter</taxon>
    </lineage>
</organism>
<dbReference type="Pfam" id="PF13193">
    <property type="entry name" value="AMP-binding_C"/>
    <property type="match status" value="1"/>
</dbReference>
<dbReference type="GO" id="GO:0006631">
    <property type="term" value="P:fatty acid metabolic process"/>
    <property type="evidence" value="ECO:0007669"/>
    <property type="project" value="TreeGrafter"/>
</dbReference>
<comment type="similarity">
    <text evidence="1">Belongs to the ATP-dependent AMP-binding enzyme family.</text>
</comment>
<dbReference type="InterPro" id="IPR025110">
    <property type="entry name" value="AMP-bd_C"/>
</dbReference>
<dbReference type="EMBL" id="FLQX01000035">
    <property type="protein sequence ID" value="SBT04223.1"/>
    <property type="molecule type" value="Genomic_DNA"/>
</dbReference>
<feature type="domain" description="AMP-binding enzyme C-terminal" evidence="4">
    <location>
        <begin position="425"/>
        <end position="500"/>
    </location>
</feature>
<evidence type="ECO:0000256" key="2">
    <source>
        <dbReference type="ARBA" id="ARBA00022598"/>
    </source>
</evidence>
<feature type="domain" description="AMP-dependent synthetase/ligase" evidence="3">
    <location>
        <begin position="17"/>
        <end position="374"/>
    </location>
</feature>
<dbReference type="InterPro" id="IPR000873">
    <property type="entry name" value="AMP-dep_synth/lig_dom"/>
</dbReference>
<dbReference type="Gene3D" id="3.30.300.30">
    <property type="match status" value="1"/>
</dbReference>
<proteinExistence type="inferred from homology"/>
<evidence type="ECO:0000313" key="5">
    <source>
        <dbReference type="EMBL" id="SBT04223.1"/>
    </source>
</evidence>
<dbReference type="STRING" id="1860102.ACCAA_130154"/>
<keyword evidence="2 5" id="KW-0436">Ligase</keyword>
<protein>
    <submittedName>
        <fullName evidence="5">Putative AMP-dependent synthetase and ligase</fullName>
        <ecNumber evidence="5">6.2.1.-</ecNumber>
    </submittedName>
</protein>
<evidence type="ECO:0000259" key="3">
    <source>
        <dbReference type="Pfam" id="PF00501"/>
    </source>
</evidence>
<keyword evidence="6" id="KW-1185">Reference proteome</keyword>
<dbReference type="AlphaFoldDB" id="A0A1A8XJV0"/>
<sequence length="519" mass="55748">MIPMLVNSRLSPIYRRFQQSAERNPDKLALVVGESRQTYRELLKEVDALADGLANAGLRSGEHIGVLLPNCAEFVLLLLAGARLGAVIVPQSLGLSPEALANTFRTAAIRHLVAWAGAADNLDPQLLAAKGILLSVGGAVEGWLGLAEILASGRTNPHSPPLLGEDRPYLLVLTSGATGDPKPIVLSQHTKCLRAEAAAGLYGVKADDVIMAATPLYHSLAQRLALMSLISGGTSVVMAHFSPAAWIENVSRYQVSFSIAVSSQLKQILNHLVSTGESLPSLRCLVSSSAVLDDETKRYLLARLQCEFHECYGASEIAIATNLTPTAARRKLGSVGTAVPGTEVMILGDDGKQAPTGTAGEILCRTPMLYSGYYGQAETTTAANWGDFFRTGDLGTMDDEGFLYFRGRIKDIIITGGVNVYPKDIEDVIASHPEVRECAAIPLLDDDMGEVAGVVIAFNDPENPPSLRDIQRLCMQRLGDFQQPRRFFVVADLPKNGMGKVDKPTLRQTYCRPMTPGQA</sequence>
<dbReference type="EC" id="6.2.1.-" evidence="5"/>
<gene>
    <name evidence="5" type="ORF">ACCAA_130154</name>
</gene>
<dbReference type="InterPro" id="IPR045851">
    <property type="entry name" value="AMP-bd_C_sf"/>
</dbReference>